<dbReference type="RefSeq" id="WP_076398961.1">
    <property type="nucleotide sequence ID" value="NZ_FTOA01000002.1"/>
</dbReference>
<dbReference type="OrthoDB" id="6862397at2"/>
<dbReference type="AlphaFoldDB" id="A0A1N7JA43"/>
<dbReference type="STRING" id="80876.SAMN05421779_10222"/>
<accession>A0A1N7JA43</accession>
<dbReference type="Proteomes" id="UP000185678">
    <property type="component" value="Unassembled WGS sequence"/>
</dbReference>
<reference evidence="1 2" key="1">
    <citation type="submission" date="2017-01" db="EMBL/GenBank/DDBJ databases">
        <authorList>
            <person name="Mah S.A."/>
            <person name="Swanson W.J."/>
            <person name="Moy G.W."/>
            <person name="Vacquier V.D."/>
        </authorList>
    </citation>
    <scope>NUCLEOTIDE SEQUENCE [LARGE SCALE GENOMIC DNA]</scope>
    <source>
        <strain evidence="1 2">DSM 11589</strain>
    </source>
</reference>
<name>A0A1N7JA43_9PROT</name>
<protein>
    <recommendedName>
        <fullName evidence="3">DUF2889 domain-containing protein</fullName>
    </recommendedName>
</protein>
<sequence length="204" mass="22855">MTETLSPVDSGAPRRLLHRRSIECYGYQRDDGLWDIEARMVDTKTYGFANHDRGRIEPGEPLHGMWLRVTCDDDLTIVDAQAVTEHGPFRQCPDIAPAYDRLKGLQIGKGFDRAIRSLFDGAAGCTHLRELLRPIATTAFQTIFPAREKKRREQAADHKPGILDSCYALRSDGEVVQREWPAFYTGAETPPANALDKAVETPDS</sequence>
<gene>
    <name evidence="1" type="ORF">SAMN05421779_10222</name>
</gene>
<evidence type="ECO:0000313" key="2">
    <source>
        <dbReference type="Proteomes" id="UP000185678"/>
    </source>
</evidence>
<proteinExistence type="predicted"/>
<keyword evidence="2" id="KW-1185">Reference proteome</keyword>
<evidence type="ECO:0000313" key="1">
    <source>
        <dbReference type="EMBL" id="SIS46195.1"/>
    </source>
</evidence>
<evidence type="ECO:0008006" key="3">
    <source>
        <dbReference type="Google" id="ProtNLM"/>
    </source>
</evidence>
<organism evidence="1 2">
    <name type="scientific">Insolitispirillum peregrinum</name>
    <dbReference type="NCBI Taxonomy" id="80876"/>
    <lineage>
        <taxon>Bacteria</taxon>
        <taxon>Pseudomonadati</taxon>
        <taxon>Pseudomonadota</taxon>
        <taxon>Alphaproteobacteria</taxon>
        <taxon>Rhodospirillales</taxon>
        <taxon>Novispirillaceae</taxon>
        <taxon>Insolitispirillum</taxon>
    </lineage>
</organism>
<dbReference type="EMBL" id="FTOA01000002">
    <property type="protein sequence ID" value="SIS46195.1"/>
    <property type="molecule type" value="Genomic_DNA"/>
</dbReference>
<dbReference type="InterPro" id="IPR021312">
    <property type="entry name" value="DUF2889"/>
</dbReference>
<dbReference type="Pfam" id="PF11136">
    <property type="entry name" value="DUF2889"/>
    <property type="match status" value="1"/>
</dbReference>